<reference key="2">
    <citation type="submission" date="2011-08" db="EMBL/GenBank/DDBJ databases">
        <title>Genome sequence of Naumovozyma castellii.</title>
        <authorList>
            <person name="Gordon J.L."/>
            <person name="Armisen D."/>
            <person name="Proux-Wera E."/>
            <person name="OhEigeartaigh S.S."/>
            <person name="Byrne K.P."/>
            <person name="Wolfe K.H."/>
        </authorList>
    </citation>
    <scope>NUCLEOTIDE SEQUENCE</scope>
    <source>
        <strain>Type strain:CBS 4309</strain>
    </source>
</reference>
<dbReference type="GO" id="GO:0003677">
    <property type="term" value="F:DNA binding"/>
    <property type="evidence" value="ECO:0007669"/>
    <property type="project" value="UniProtKB-KW"/>
</dbReference>
<dbReference type="GO" id="GO:0000228">
    <property type="term" value="C:nuclear chromosome"/>
    <property type="evidence" value="ECO:0007669"/>
    <property type="project" value="EnsemblFungi"/>
</dbReference>
<feature type="DNA-binding region" description="NDT80" evidence="2">
    <location>
        <begin position="50"/>
        <end position="352"/>
    </location>
</feature>
<dbReference type="GO" id="GO:0043934">
    <property type="term" value="P:sporulation"/>
    <property type="evidence" value="ECO:0007669"/>
    <property type="project" value="EnsemblFungi"/>
</dbReference>
<evidence type="ECO:0000259" key="4">
    <source>
        <dbReference type="PROSITE" id="PS51517"/>
    </source>
</evidence>
<proteinExistence type="predicted"/>
<dbReference type="PANTHER" id="PTHR35144">
    <property type="entry name" value="MEIOSIS-SPECIFIC TRANSCRIPTION FACTOR NDT80"/>
    <property type="match status" value="1"/>
</dbReference>
<evidence type="ECO:0000313" key="5">
    <source>
        <dbReference type="EMBL" id="CCC68791.1"/>
    </source>
</evidence>
<dbReference type="eggNOG" id="ENOG502R1FS">
    <property type="taxonomic scope" value="Eukaryota"/>
</dbReference>
<feature type="compositionally biased region" description="Low complexity" evidence="3">
    <location>
        <begin position="399"/>
        <end position="415"/>
    </location>
</feature>
<evidence type="ECO:0000313" key="6">
    <source>
        <dbReference type="Proteomes" id="UP000001640"/>
    </source>
</evidence>
<dbReference type="SUPFAM" id="SSF49417">
    <property type="entry name" value="p53-like transcription factors"/>
    <property type="match status" value="1"/>
</dbReference>
<dbReference type="GO" id="GO:0051321">
    <property type="term" value="P:meiotic cell cycle"/>
    <property type="evidence" value="ECO:0007669"/>
    <property type="project" value="EnsemblFungi"/>
</dbReference>
<dbReference type="InterPro" id="IPR037141">
    <property type="entry name" value="NDT80_DNA-bd_dom_sf"/>
</dbReference>
<dbReference type="KEGG" id="ncs:NCAS_0B07070"/>
<dbReference type="FunFam" id="2.60.40.1390:FF:000005">
    <property type="entry name" value="Meiosis-specific transcription factor NDT80"/>
    <property type="match status" value="1"/>
</dbReference>
<reference evidence="5 6" key="1">
    <citation type="journal article" date="2011" name="Proc. Natl. Acad. Sci. U.S.A.">
        <title>Evolutionary erosion of yeast sex chromosomes by mating-type switching accidents.</title>
        <authorList>
            <person name="Gordon J.L."/>
            <person name="Armisen D."/>
            <person name="Proux-Wera E."/>
            <person name="Oheigeartaigh S.S."/>
            <person name="Byrne K.P."/>
            <person name="Wolfe K.H."/>
        </authorList>
    </citation>
    <scope>NUCLEOTIDE SEQUENCE [LARGE SCALE GENOMIC DNA]</scope>
    <source>
        <strain evidence="6">ATCC 76901 / BCRC 22586 / CBS 4309 / NBRC 1992 / NRRL Y-12630</strain>
    </source>
</reference>
<dbReference type="GO" id="GO:0003700">
    <property type="term" value="F:DNA-binding transcription factor activity"/>
    <property type="evidence" value="ECO:0007669"/>
    <property type="project" value="UniProtKB-UniRule"/>
</dbReference>
<protein>
    <recommendedName>
        <fullName evidence="4">NDT80 domain-containing protein</fullName>
    </recommendedName>
</protein>
<feature type="compositionally biased region" description="Basic and acidic residues" evidence="3">
    <location>
        <begin position="433"/>
        <end position="447"/>
    </location>
</feature>
<organism evidence="5 6">
    <name type="scientific">Naumovozyma castellii</name>
    <name type="common">Yeast</name>
    <name type="synonym">Saccharomyces castellii</name>
    <dbReference type="NCBI Taxonomy" id="27288"/>
    <lineage>
        <taxon>Eukaryota</taxon>
        <taxon>Fungi</taxon>
        <taxon>Dikarya</taxon>
        <taxon>Ascomycota</taxon>
        <taxon>Saccharomycotina</taxon>
        <taxon>Saccharomycetes</taxon>
        <taxon>Saccharomycetales</taxon>
        <taxon>Saccharomycetaceae</taxon>
        <taxon>Naumovozyma</taxon>
    </lineage>
</organism>
<gene>
    <name evidence="5" type="primary">NCAS0B07070</name>
    <name evidence="5" type="ordered locus">NCAS_0B07070</name>
</gene>
<dbReference type="InterPro" id="IPR052605">
    <property type="entry name" value="Fungal_trans_regulator"/>
</dbReference>
<dbReference type="PROSITE" id="PS51517">
    <property type="entry name" value="NDT80"/>
    <property type="match status" value="1"/>
</dbReference>
<feature type="domain" description="NDT80" evidence="4">
    <location>
        <begin position="50"/>
        <end position="352"/>
    </location>
</feature>
<dbReference type="FunCoup" id="G0VA61">
    <property type="interactions" value="1684"/>
</dbReference>
<dbReference type="PANTHER" id="PTHR35144:SF2">
    <property type="entry name" value="MEIOSIS-SPECIFIC TRANSCRIPTION FACTOR NDT80"/>
    <property type="match status" value="1"/>
</dbReference>
<keyword evidence="1 2" id="KW-0238">DNA-binding</keyword>
<dbReference type="AlphaFoldDB" id="G0VA61"/>
<evidence type="ECO:0000256" key="2">
    <source>
        <dbReference type="PROSITE-ProRule" id="PRU00850"/>
    </source>
</evidence>
<evidence type="ECO:0000256" key="3">
    <source>
        <dbReference type="SAM" id="MobiDB-lite"/>
    </source>
</evidence>
<dbReference type="RefSeq" id="XP_003675162.1">
    <property type="nucleotide sequence ID" value="XM_003675114.1"/>
</dbReference>
<dbReference type="Pfam" id="PF05224">
    <property type="entry name" value="NDT80_PhoG"/>
    <property type="match status" value="1"/>
</dbReference>
<dbReference type="OrthoDB" id="2288358at2759"/>
<dbReference type="EMBL" id="HE576753">
    <property type="protein sequence ID" value="CCC68791.1"/>
    <property type="molecule type" value="Genomic_DNA"/>
</dbReference>
<name>G0VA61_NAUCA</name>
<keyword evidence="6" id="KW-1185">Reference proteome</keyword>
<dbReference type="GeneID" id="96902348"/>
<dbReference type="Proteomes" id="UP000001640">
    <property type="component" value="Chromosome 2"/>
</dbReference>
<feature type="region of interest" description="Disordered" evidence="3">
    <location>
        <begin position="385"/>
        <end position="447"/>
    </location>
</feature>
<evidence type="ECO:0000256" key="1">
    <source>
        <dbReference type="ARBA" id="ARBA00023125"/>
    </source>
</evidence>
<sequence>MVATMNRQRLRKKLKLEPTREKSSGDGEYTQIPKQDTDFQVINSEGNALLTDDGMIMTRINDDGSTSNYFDKRKLKIAPRSTLQFKVGPPFEPHKKYGNIFDKRTEKLVQFKVVPRIDRGFDHIDEEWVGYKRNYFSLVSSFEIQDYKLEDFLDGSYKLEMDGHYHNVNYFAINIKARTADELSEINLVQHTAKRDKGPQFSPTMCPLIPSVLPQHQIIREVSNVRNVQKMKKYDSTFYFHRDQKLSQFQPGSLLFSYPDDCIQKVARYERVQFSSSINVKKPDQQNKYFKLHVLFGVVITATAYEVSQFPCSYDKITTADDTECYFIHLQELITPPLIIRGRSPSNYTSSKQLTLTQSQLNGKPHNQKLIQLPQSIQLQGKENLPNFHLNSSSKRKSSNASNTSNTSDTSATSKKWNKVEHSSKSRKKIKSKLNEAKQVDSRSETDIKEPRMLSVSTPYIADIDLRRPIKRDAQVVNGPYISIIECPSTEKPLLPDSKRSPHRVQTIEHIENDLYSNTYTRQVPTLQNEQMHKIPSMFEYDPLNLEQVAVNLKDIELKPIYSISKTRVFIVDPVKVKDTRNATTTIPSMTSIRPPDSLLGNNKMQRPRSIATAYYSRASENTSFDDSTVSNLSYPVVVNNSKPGTAHLLFSRVSSKAEGNKLSSRESNYLANISNYEMFTSLESRQKLQQFIKSGKQNYKADHLPSEIISAGCFLEDDSFYIH</sequence>
<dbReference type="GO" id="GO:0045944">
    <property type="term" value="P:positive regulation of transcription by RNA polymerase II"/>
    <property type="evidence" value="ECO:0007669"/>
    <property type="project" value="EnsemblFungi"/>
</dbReference>
<dbReference type="InterPro" id="IPR008967">
    <property type="entry name" value="p53-like_TF_DNA-bd_sf"/>
</dbReference>
<accession>G0VA61</accession>
<dbReference type="InterPro" id="IPR024061">
    <property type="entry name" value="NDT80_DNA-bd_dom"/>
</dbReference>
<dbReference type="Gene3D" id="2.60.40.1390">
    <property type="entry name" value="NDT80 DNA-binding domain"/>
    <property type="match status" value="1"/>
</dbReference>
<dbReference type="InParanoid" id="G0VA61"/>
<dbReference type="HOGENOM" id="CLU_015202_0_0_1"/>